<dbReference type="EMBL" id="CM042884">
    <property type="protein sequence ID" value="KAI4371154.1"/>
    <property type="molecule type" value="Genomic_DNA"/>
</dbReference>
<accession>A0ACB9QWX5</accession>
<keyword evidence="2" id="KW-1185">Reference proteome</keyword>
<name>A0ACB9QWX5_9MYRT</name>
<dbReference type="Proteomes" id="UP001057402">
    <property type="component" value="Chromosome 5"/>
</dbReference>
<evidence type="ECO:0000313" key="1">
    <source>
        <dbReference type="EMBL" id="KAI4371154.1"/>
    </source>
</evidence>
<comment type="caution">
    <text evidence="1">The sequence shown here is derived from an EMBL/GenBank/DDBJ whole genome shotgun (WGS) entry which is preliminary data.</text>
</comment>
<gene>
    <name evidence="1" type="ORF">MLD38_019420</name>
</gene>
<organism evidence="1 2">
    <name type="scientific">Melastoma candidum</name>
    <dbReference type="NCBI Taxonomy" id="119954"/>
    <lineage>
        <taxon>Eukaryota</taxon>
        <taxon>Viridiplantae</taxon>
        <taxon>Streptophyta</taxon>
        <taxon>Embryophyta</taxon>
        <taxon>Tracheophyta</taxon>
        <taxon>Spermatophyta</taxon>
        <taxon>Magnoliopsida</taxon>
        <taxon>eudicotyledons</taxon>
        <taxon>Gunneridae</taxon>
        <taxon>Pentapetalae</taxon>
        <taxon>rosids</taxon>
        <taxon>malvids</taxon>
        <taxon>Myrtales</taxon>
        <taxon>Melastomataceae</taxon>
        <taxon>Melastomatoideae</taxon>
        <taxon>Melastomateae</taxon>
        <taxon>Melastoma</taxon>
    </lineage>
</organism>
<sequence>MLLGTAATTKGHPIRGRHVFWILWRDMLLLSVFLCLFALLRLRRTSTSAADDDEPPGPPKLAFLFLARRNLPLDFLWNSFFEDADAANFSVYVHSRPGFVFDESTTRSRFFYGWQLPHSIQVGWGEPSMIAAEKLLFAEALKDPANQRFVLLSDSCVPLYNFGYIYNYLMASPRSFVDSFVDDKEDHYHPDMSSIIPQAKWRKGSQWIALVRKHAKVIVADEVVLAVFRKFCKKLQTIHNCIPDEHYVQTLLSLKELESELERRPVTYTLWNYSMEKRDKKDWHPFTFTYPDASSPKIGEIKAIDNIYHASESRTETCRLGSSPALCFLFARKFTQGAAMHLLREGIAGHRPDSQTSTH</sequence>
<protein>
    <submittedName>
        <fullName evidence="1">Uncharacterized protein</fullName>
    </submittedName>
</protein>
<reference evidence="2" key="1">
    <citation type="journal article" date="2023" name="Front. Plant Sci.">
        <title>Chromosomal-level genome assembly of Melastoma candidum provides insights into trichome evolution.</title>
        <authorList>
            <person name="Zhong Y."/>
            <person name="Wu W."/>
            <person name="Sun C."/>
            <person name="Zou P."/>
            <person name="Liu Y."/>
            <person name="Dai S."/>
            <person name="Zhou R."/>
        </authorList>
    </citation>
    <scope>NUCLEOTIDE SEQUENCE [LARGE SCALE GENOMIC DNA]</scope>
</reference>
<proteinExistence type="predicted"/>
<evidence type="ECO:0000313" key="2">
    <source>
        <dbReference type="Proteomes" id="UP001057402"/>
    </source>
</evidence>